<reference evidence="1 2" key="1">
    <citation type="journal article" date="2014" name="Nat. Commun.">
        <title>Multiple recent horizontal transfers of a large genomic region in cheese making fungi.</title>
        <authorList>
            <person name="Cheeseman K."/>
            <person name="Ropars J."/>
            <person name="Renault P."/>
            <person name="Dupont J."/>
            <person name="Gouzy J."/>
            <person name="Branca A."/>
            <person name="Abraham A.L."/>
            <person name="Ceppi M."/>
            <person name="Conseiller E."/>
            <person name="Debuchy R."/>
            <person name="Malagnac F."/>
            <person name="Goarin A."/>
            <person name="Silar P."/>
            <person name="Lacoste S."/>
            <person name="Sallet E."/>
            <person name="Bensimon A."/>
            <person name="Giraud T."/>
            <person name="Brygoo Y."/>
        </authorList>
    </citation>
    <scope>NUCLEOTIDE SEQUENCE [LARGE SCALE GENOMIC DNA]</scope>
    <source>
        <strain evidence="2">FM 013</strain>
    </source>
</reference>
<proteinExistence type="predicted"/>
<dbReference type="EMBL" id="HG793153">
    <property type="protein sequence ID" value="CRL26886.1"/>
    <property type="molecule type" value="Genomic_DNA"/>
</dbReference>
<dbReference type="Proteomes" id="UP000053732">
    <property type="component" value="Unassembled WGS sequence"/>
</dbReference>
<keyword evidence="2" id="KW-1185">Reference proteome</keyword>
<organism evidence="1 2">
    <name type="scientific">Penicillium camemberti (strain FM 013)</name>
    <dbReference type="NCBI Taxonomy" id="1429867"/>
    <lineage>
        <taxon>Eukaryota</taxon>
        <taxon>Fungi</taxon>
        <taxon>Dikarya</taxon>
        <taxon>Ascomycota</taxon>
        <taxon>Pezizomycotina</taxon>
        <taxon>Eurotiomycetes</taxon>
        <taxon>Eurotiomycetidae</taxon>
        <taxon>Eurotiales</taxon>
        <taxon>Aspergillaceae</taxon>
        <taxon>Penicillium</taxon>
    </lineage>
</organism>
<evidence type="ECO:0000313" key="1">
    <source>
        <dbReference type="EMBL" id="CRL26886.1"/>
    </source>
</evidence>
<dbReference type="STRING" id="1429867.A0A0G4PL57"/>
<protein>
    <submittedName>
        <fullName evidence="1">Str. FM013</fullName>
    </submittedName>
</protein>
<name>A0A0G4PL57_PENC3</name>
<sequence>MFHNPGCVTRHFDAIHIKEEPLKYSWCEVGLLHRMAFQRHASDVHRVRSRWPCSNPVQGLQQQE</sequence>
<accession>A0A0G4PL57</accession>
<dbReference type="AlphaFoldDB" id="A0A0G4PL57"/>
<gene>
    <name evidence="1" type="ORF">PCAMFM013_S020g000045</name>
</gene>
<evidence type="ECO:0000313" key="2">
    <source>
        <dbReference type="Proteomes" id="UP000053732"/>
    </source>
</evidence>